<evidence type="ECO:0000313" key="4">
    <source>
        <dbReference type="Proteomes" id="UP000470302"/>
    </source>
</evidence>
<evidence type="ECO:0000313" key="3">
    <source>
        <dbReference type="EMBL" id="MYM91650.1"/>
    </source>
</evidence>
<dbReference type="SUPFAM" id="SSF51182">
    <property type="entry name" value="RmlC-like cupins"/>
    <property type="match status" value="1"/>
</dbReference>
<dbReference type="InterPro" id="IPR013096">
    <property type="entry name" value="Cupin_2"/>
</dbReference>
<dbReference type="GO" id="GO:0005829">
    <property type="term" value="C:cytosol"/>
    <property type="evidence" value="ECO:0007669"/>
    <property type="project" value="TreeGrafter"/>
</dbReference>
<dbReference type="PANTHER" id="PTHR46797">
    <property type="entry name" value="HTH-TYPE TRANSCRIPTIONAL REGULATOR"/>
    <property type="match status" value="1"/>
</dbReference>
<dbReference type="Pfam" id="PF07883">
    <property type="entry name" value="Cupin_2"/>
    <property type="match status" value="1"/>
</dbReference>
<dbReference type="Gene3D" id="2.60.120.10">
    <property type="entry name" value="Jelly Rolls"/>
    <property type="match status" value="1"/>
</dbReference>
<dbReference type="Gene3D" id="1.10.260.40">
    <property type="entry name" value="lambda repressor-like DNA-binding domains"/>
    <property type="match status" value="1"/>
</dbReference>
<dbReference type="SUPFAM" id="SSF47413">
    <property type="entry name" value="lambda repressor-like DNA-binding domains"/>
    <property type="match status" value="1"/>
</dbReference>
<dbReference type="PANTHER" id="PTHR46797:SF20">
    <property type="entry name" value="BLR4304 PROTEIN"/>
    <property type="match status" value="1"/>
</dbReference>
<dbReference type="Proteomes" id="UP000470302">
    <property type="component" value="Unassembled WGS sequence"/>
</dbReference>
<dbReference type="GO" id="GO:0003700">
    <property type="term" value="F:DNA-binding transcription factor activity"/>
    <property type="evidence" value="ECO:0007669"/>
    <property type="project" value="TreeGrafter"/>
</dbReference>
<dbReference type="InterPro" id="IPR010982">
    <property type="entry name" value="Lambda_DNA-bd_dom_sf"/>
</dbReference>
<accession>A0A845GDL6</accession>
<feature type="domain" description="HTH cro/C1-type" evidence="2">
    <location>
        <begin position="20"/>
        <end position="74"/>
    </location>
</feature>
<proteinExistence type="predicted"/>
<dbReference type="EMBL" id="WWCW01000238">
    <property type="protein sequence ID" value="MYM91650.1"/>
    <property type="molecule type" value="Genomic_DNA"/>
</dbReference>
<dbReference type="CDD" id="cd02209">
    <property type="entry name" value="cupin_XRE_C"/>
    <property type="match status" value="1"/>
</dbReference>
<dbReference type="InterPro" id="IPR011051">
    <property type="entry name" value="RmlC_Cupin_sf"/>
</dbReference>
<name>A0A845GDL6_9BURK</name>
<dbReference type="SMART" id="SM00530">
    <property type="entry name" value="HTH_XRE"/>
    <property type="match status" value="1"/>
</dbReference>
<comment type="caution">
    <text evidence="3">The sequence shown here is derived from an EMBL/GenBank/DDBJ whole genome shotgun (WGS) entry which is preliminary data.</text>
</comment>
<evidence type="ECO:0000256" key="1">
    <source>
        <dbReference type="ARBA" id="ARBA00023125"/>
    </source>
</evidence>
<protein>
    <submittedName>
        <fullName evidence="3">Helix-turn-helix domain-containing protein</fullName>
    </submittedName>
</protein>
<dbReference type="GO" id="GO:0003677">
    <property type="term" value="F:DNA binding"/>
    <property type="evidence" value="ECO:0007669"/>
    <property type="project" value="UniProtKB-KW"/>
</dbReference>
<organism evidence="3 4">
    <name type="scientific">Duganella vulcania</name>
    <dbReference type="NCBI Taxonomy" id="2692166"/>
    <lineage>
        <taxon>Bacteria</taxon>
        <taxon>Pseudomonadati</taxon>
        <taxon>Pseudomonadota</taxon>
        <taxon>Betaproteobacteria</taxon>
        <taxon>Burkholderiales</taxon>
        <taxon>Oxalobacteraceae</taxon>
        <taxon>Telluria group</taxon>
        <taxon>Duganella</taxon>
    </lineage>
</organism>
<dbReference type="InterPro" id="IPR014710">
    <property type="entry name" value="RmlC-like_jellyroll"/>
</dbReference>
<dbReference type="RefSeq" id="WP_161100250.1">
    <property type="nucleotide sequence ID" value="NZ_WWCW01000238.1"/>
</dbReference>
<dbReference type="PROSITE" id="PS50943">
    <property type="entry name" value="HTH_CROC1"/>
    <property type="match status" value="1"/>
</dbReference>
<dbReference type="Pfam" id="PF01381">
    <property type="entry name" value="HTH_3"/>
    <property type="match status" value="1"/>
</dbReference>
<keyword evidence="1" id="KW-0238">DNA-binding</keyword>
<dbReference type="CDD" id="cd00093">
    <property type="entry name" value="HTH_XRE"/>
    <property type="match status" value="1"/>
</dbReference>
<dbReference type="InterPro" id="IPR050807">
    <property type="entry name" value="TransReg_Diox_bact_type"/>
</dbReference>
<gene>
    <name evidence="3" type="ORF">GTP91_31290</name>
</gene>
<reference evidence="3 4" key="1">
    <citation type="submission" date="2020-01" db="EMBL/GenBank/DDBJ databases">
        <title>Novel species isolated from a subtropical stream in China.</title>
        <authorList>
            <person name="Lu H."/>
        </authorList>
    </citation>
    <scope>NUCLEOTIDE SEQUENCE [LARGE SCALE GENOMIC DNA]</scope>
    <source>
        <strain evidence="3 4">FT82W</strain>
    </source>
</reference>
<dbReference type="InterPro" id="IPR001387">
    <property type="entry name" value="Cro/C1-type_HTH"/>
</dbReference>
<evidence type="ECO:0000259" key="2">
    <source>
        <dbReference type="PROSITE" id="PS50943"/>
    </source>
</evidence>
<sequence>MSQETPKNTDAAVNQLGVYLRQLRKKRGMTLAEASEKAGLPTSTLSKIENNRVSLSFDKLLRICRSLEIDIAELFSGDATVPAAPSPTASGRRSITRAGSGYSIETPNYAHLYPAADLLNKCIVPIVAEVRARSLEQFGELIRHPGEEYAFVLEGAVDLYTDLYAPTRLEKGDSIYFDSGMGHAYIAAADGPCRILSICSADAQHFIDNAHKA</sequence>
<dbReference type="AlphaFoldDB" id="A0A845GDL6"/>